<evidence type="ECO:0000313" key="3">
    <source>
        <dbReference type="Proteomes" id="UP000638043"/>
    </source>
</evidence>
<dbReference type="Proteomes" id="UP000638043">
    <property type="component" value="Unassembled WGS sequence"/>
</dbReference>
<protein>
    <submittedName>
        <fullName evidence="2">Uncharacterized protein</fullName>
    </submittedName>
</protein>
<name>A0ABQ2N1L6_9MICO</name>
<keyword evidence="3" id="KW-1185">Reference proteome</keyword>
<sequence>MRGKCPPGPPISVISTAWLGAGAGPARRGARPGRGLGRAWLDPGMGAGRGLVPGVGSGLLVHGVEGMRRGSAAGGRAWAVKPPSAVSTDPVR</sequence>
<gene>
    <name evidence="2" type="ORF">GCM10010910_21650</name>
</gene>
<evidence type="ECO:0000256" key="1">
    <source>
        <dbReference type="SAM" id="MobiDB-lite"/>
    </source>
</evidence>
<evidence type="ECO:0000313" key="2">
    <source>
        <dbReference type="EMBL" id="GGO65141.1"/>
    </source>
</evidence>
<comment type="caution">
    <text evidence="2">The sequence shown here is derived from an EMBL/GenBank/DDBJ whole genome shotgun (WGS) entry which is preliminary data.</text>
</comment>
<feature type="region of interest" description="Disordered" evidence="1">
    <location>
        <begin position="71"/>
        <end position="92"/>
    </location>
</feature>
<proteinExistence type="predicted"/>
<dbReference type="EMBL" id="BMMQ01000006">
    <property type="protein sequence ID" value="GGO65141.1"/>
    <property type="molecule type" value="Genomic_DNA"/>
</dbReference>
<accession>A0ABQ2N1L6</accession>
<organism evidence="2 3">
    <name type="scientific">Microbacterium nanhaiense</name>
    <dbReference type="NCBI Taxonomy" id="1301026"/>
    <lineage>
        <taxon>Bacteria</taxon>
        <taxon>Bacillati</taxon>
        <taxon>Actinomycetota</taxon>
        <taxon>Actinomycetes</taxon>
        <taxon>Micrococcales</taxon>
        <taxon>Microbacteriaceae</taxon>
        <taxon>Microbacterium</taxon>
    </lineage>
</organism>
<reference evidence="3" key="1">
    <citation type="journal article" date="2019" name="Int. J. Syst. Evol. Microbiol.">
        <title>The Global Catalogue of Microorganisms (GCM) 10K type strain sequencing project: providing services to taxonomists for standard genome sequencing and annotation.</title>
        <authorList>
            <consortium name="The Broad Institute Genomics Platform"/>
            <consortium name="The Broad Institute Genome Sequencing Center for Infectious Disease"/>
            <person name="Wu L."/>
            <person name="Ma J."/>
        </authorList>
    </citation>
    <scope>NUCLEOTIDE SEQUENCE [LARGE SCALE GENOMIC DNA]</scope>
    <source>
        <strain evidence="3">CGMCC 4.7181</strain>
    </source>
</reference>